<accession>A0A024P8U8</accession>
<dbReference type="PANTHER" id="PTHR12110">
    <property type="entry name" value="HYDROXYPYRUVATE ISOMERASE"/>
    <property type="match status" value="1"/>
</dbReference>
<comment type="caution">
    <text evidence="2">The sequence shown here is derived from an EMBL/GenBank/DDBJ whole genome shotgun (WGS) entry which is preliminary data.</text>
</comment>
<reference evidence="2 3" key="2">
    <citation type="submission" date="2014-05" db="EMBL/GenBank/DDBJ databases">
        <title>Draft genome sequence of Halobacillus karajensis HK-03.</title>
        <authorList>
            <person name="Khelaifia S."/>
            <person name="Croce O."/>
            <person name="Lagier J.C."/>
            <person name="Raoult D."/>
        </authorList>
    </citation>
    <scope>NUCLEOTIDE SEQUENCE [LARGE SCALE GENOMIC DNA]</scope>
    <source>
        <strain evidence="2 3">HD-03</strain>
    </source>
</reference>
<evidence type="ECO:0000259" key="1">
    <source>
        <dbReference type="Pfam" id="PF01261"/>
    </source>
</evidence>
<feature type="domain" description="Xylose isomerase-like TIM barrel" evidence="1">
    <location>
        <begin position="20"/>
        <end position="306"/>
    </location>
</feature>
<dbReference type="Gene3D" id="3.20.20.150">
    <property type="entry name" value="Divalent-metal-dependent TIM barrel enzymes"/>
    <property type="match status" value="1"/>
</dbReference>
<dbReference type="PANTHER" id="PTHR12110:SF21">
    <property type="entry name" value="XYLOSE ISOMERASE-LIKE TIM BARREL DOMAIN-CONTAINING PROTEIN"/>
    <property type="match status" value="1"/>
</dbReference>
<sequence length="323" mass="36838">MKVGVFTVLYQDQPLDEVLDRLQNLGVQAVELGTGNYPGRNHCDPKELLGKPDKIHELKRKIQDRGMTISGLSCQGNPLHPQSEIAHDHHQTWEDTVRLAEQLGVEVVNCFSGCPGDSLNARVPNWVTCAWPPEYLELRKWQWEEVVVPYWKEQSSFASQHGIEKIAIEMHPGFVVYNPETMIELRQRAGENIGANIDPSHLIWQGIDPVEAIKYLGKHEAIYHFHAKDTYLDSRNIEVNGVLDSKHYSRFLERAWSFRSIGYGQSVERWKDIFSALKAVGFDEVISIEHEDMLASTEEGLGKAIRTVQEAILAEKPVTMWWA</sequence>
<reference evidence="3" key="1">
    <citation type="submission" date="2014-03" db="EMBL/GenBank/DDBJ databases">
        <authorList>
            <person name="Urmite Genomes U."/>
        </authorList>
    </citation>
    <scope>NUCLEOTIDE SEQUENCE [LARGE SCALE GENOMIC DNA]</scope>
    <source>
        <strain evidence="3">HD-03</strain>
    </source>
</reference>
<protein>
    <submittedName>
        <fullName evidence="2">Hydroxypyruvate isomerase</fullName>
    </submittedName>
</protein>
<dbReference type="InterPro" id="IPR050312">
    <property type="entry name" value="IolE/XylAMocC-like"/>
</dbReference>
<dbReference type="Proteomes" id="UP000028868">
    <property type="component" value="Unassembled WGS sequence"/>
</dbReference>
<gene>
    <name evidence="2" type="ORF">BN983_03911</name>
</gene>
<proteinExistence type="predicted"/>
<dbReference type="SUPFAM" id="SSF51658">
    <property type="entry name" value="Xylose isomerase-like"/>
    <property type="match status" value="1"/>
</dbReference>
<evidence type="ECO:0000313" key="2">
    <source>
        <dbReference type="EMBL" id="CDQ25559.1"/>
    </source>
</evidence>
<keyword evidence="3" id="KW-1185">Reference proteome</keyword>
<keyword evidence="2" id="KW-0413">Isomerase</keyword>
<dbReference type="Pfam" id="PF01261">
    <property type="entry name" value="AP_endonuc_2"/>
    <property type="match status" value="1"/>
</dbReference>
<dbReference type="EMBL" id="CCDI010000007">
    <property type="protein sequence ID" value="CDQ25559.1"/>
    <property type="molecule type" value="Genomic_DNA"/>
</dbReference>
<dbReference type="GO" id="GO:0016853">
    <property type="term" value="F:isomerase activity"/>
    <property type="evidence" value="ECO:0007669"/>
    <property type="project" value="UniProtKB-KW"/>
</dbReference>
<dbReference type="AlphaFoldDB" id="A0A024P8U8"/>
<name>A0A024P8U8_9BACI</name>
<dbReference type="InterPro" id="IPR036237">
    <property type="entry name" value="Xyl_isomerase-like_sf"/>
</dbReference>
<organism evidence="2 3">
    <name type="scientific">Halobacillus karajensis</name>
    <dbReference type="NCBI Taxonomy" id="195088"/>
    <lineage>
        <taxon>Bacteria</taxon>
        <taxon>Bacillati</taxon>
        <taxon>Bacillota</taxon>
        <taxon>Bacilli</taxon>
        <taxon>Bacillales</taxon>
        <taxon>Bacillaceae</taxon>
        <taxon>Halobacillus</taxon>
    </lineage>
</organism>
<dbReference type="InterPro" id="IPR013022">
    <property type="entry name" value="Xyl_isomerase-like_TIM-brl"/>
</dbReference>
<evidence type="ECO:0000313" key="3">
    <source>
        <dbReference type="Proteomes" id="UP000028868"/>
    </source>
</evidence>
<dbReference type="RefSeq" id="WP_035511395.1">
    <property type="nucleotide sequence ID" value="NZ_CCDH010000004.1"/>
</dbReference>